<evidence type="ECO:0000256" key="1">
    <source>
        <dbReference type="ARBA" id="ARBA00004323"/>
    </source>
</evidence>
<comment type="subcellular location">
    <subcellularLocation>
        <location evidence="1">Golgi apparatus membrane</location>
        <topology evidence="1">Single-pass type II membrane protein</topology>
    </subcellularLocation>
</comment>
<dbReference type="Proteomes" id="UP000515151">
    <property type="component" value="Chromosome 3"/>
</dbReference>
<gene>
    <name evidence="7" type="primary">LOC116199857</name>
</gene>
<dbReference type="GO" id="GO:0000139">
    <property type="term" value="C:Golgi membrane"/>
    <property type="evidence" value="ECO:0007669"/>
    <property type="project" value="UniProtKB-SubCell"/>
</dbReference>
<dbReference type="OrthoDB" id="529273at2759"/>
<sequence>MKKNSTALLWLYVVLVVALLVFQVNISATLWKLVLIQRDPHGTKSGTQRPIFRRGPLIQLKPRPNATSSITCDRSHQSYDICSIDAPTVLDPTNATFFLFHHSSAAAPYPPPEKIRPHPRKWEDALMSRIREFTLTAAKSPAPCDVVHPVPAVVFSAGGYVGNVFHEFNDILIPLFITVHTIYSGSRDFIPVVDDATDRWAHKYADLFLSLSKYPILIINRTAGASRHCFPSASVGLISHGFMTINPELISTSSNLSHFRELLDRAYTGGDIRNAATMTTGERRPRLVFVVRGRGVGRVLLNQEKVRKAAEAAGFEVVMFKPRGTTPLKEAYVLINSSHALIGVHGAALTHMFFLRPGAVFVQVVPLGADWAADICYGRAAKVLGLNYLEYTIEAEESSLTEKYGRESRLIKDPTASRGEQWGEVMAIYLKEQNVTLDLIRFGGTLKEAYLRAKKFMEDEG</sequence>
<evidence type="ECO:0000256" key="4">
    <source>
        <dbReference type="ARBA" id="ARBA00023180"/>
    </source>
</evidence>
<evidence type="ECO:0000313" key="7">
    <source>
        <dbReference type="RefSeq" id="XP_031386276.1"/>
    </source>
</evidence>
<dbReference type="PANTHER" id="PTHR20961">
    <property type="entry name" value="GLYCOSYLTRANSFERASE"/>
    <property type="match status" value="1"/>
</dbReference>
<feature type="domain" description="Glycosyltransferase 61 catalytic" evidence="5">
    <location>
        <begin position="257"/>
        <end position="362"/>
    </location>
</feature>
<evidence type="ECO:0000256" key="2">
    <source>
        <dbReference type="ARBA" id="ARBA00022676"/>
    </source>
</evidence>
<keyword evidence="6" id="KW-1185">Reference proteome</keyword>
<dbReference type="GO" id="GO:0016763">
    <property type="term" value="F:pentosyltransferase activity"/>
    <property type="evidence" value="ECO:0007669"/>
    <property type="project" value="UniProtKB-ARBA"/>
</dbReference>
<dbReference type="AlphaFoldDB" id="A0A6P8CXS7"/>
<keyword evidence="2" id="KW-0328">Glycosyltransferase</keyword>
<proteinExistence type="predicted"/>
<dbReference type="GeneID" id="116199857"/>
<protein>
    <submittedName>
        <fullName evidence="7">Alpha-1,3-arabinosyltransferase XAT3-like</fullName>
    </submittedName>
</protein>
<dbReference type="InterPro" id="IPR007657">
    <property type="entry name" value="Glycosyltransferase_61"/>
</dbReference>
<evidence type="ECO:0000313" key="6">
    <source>
        <dbReference type="Proteomes" id="UP000515151"/>
    </source>
</evidence>
<reference evidence="7" key="2">
    <citation type="submission" date="2025-08" db="UniProtKB">
        <authorList>
            <consortium name="RefSeq"/>
        </authorList>
    </citation>
    <scope>IDENTIFICATION</scope>
    <source>
        <tissue evidence="7">Leaf</tissue>
    </source>
</reference>
<dbReference type="PANTHER" id="PTHR20961:SF98">
    <property type="entry name" value="GLYCOSYLTRANSFERASE"/>
    <property type="match status" value="1"/>
</dbReference>
<name>A0A6P8CXS7_PUNGR</name>
<dbReference type="RefSeq" id="XP_031386276.1">
    <property type="nucleotide sequence ID" value="XM_031530416.1"/>
</dbReference>
<reference evidence="6" key="1">
    <citation type="journal article" date="2020" name="Plant Biotechnol. J.">
        <title>The pomegranate (Punica granatum L.) draft genome dissects genetic divergence between soft- and hard-seeded cultivars.</title>
        <authorList>
            <person name="Luo X."/>
            <person name="Li H."/>
            <person name="Wu Z."/>
            <person name="Yao W."/>
            <person name="Zhao P."/>
            <person name="Cao D."/>
            <person name="Yu H."/>
            <person name="Li K."/>
            <person name="Poudel K."/>
            <person name="Zhao D."/>
            <person name="Zhang F."/>
            <person name="Xia X."/>
            <person name="Chen L."/>
            <person name="Wang Q."/>
            <person name="Jing D."/>
            <person name="Cao S."/>
        </authorList>
    </citation>
    <scope>NUCLEOTIDE SEQUENCE [LARGE SCALE GENOMIC DNA]</scope>
    <source>
        <strain evidence="6">cv. Tunisia</strain>
    </source>
</reference>
<dbReference type="InterPro" id="IPR049625">
    <property type="entry name" value="Glyco_transf_61_cat"/>
</dbReference>
<evidence type="ECO:0000256" key="3">
    <source>
        <dbReference type="ARBA" id="ARBA00022679"/>
    </source>
</evidence>
<evidence type="ECO:0000259" key="5">
    <source>
        <dbReference type="Pfam" id="PF04577"/>
    </source>
</evidence>
<dbReference type="Pfam" id="PF04577">
    <property type="entry name" value="Glyco_transf_61"/>
    <property type="match status" value="1"/>
</dbReference>
<keyword evidence="4" id="KW-0325">Glycoprotein</keyword>
<organism evidence="6 7">
    <name type="scientific">Punica granatum</name>
    <name type="common">Pomegranate</name>
    <dbReference type="NCBI Taxonomy" id="22663"/>
    <lineage>
        <taxon>Eukaryota</taxon>
        <taxon>Viridiplantae</taxon>
        <taxon>Streptophyta</taxon>
        <taxon>Embryophyta</taxon>
        <taxon>Tracheophyta</taxon>
        <taxon>Spermatophyta</taxon>
        <taxon>Magnoliopsida</taxon>
        <taxon>eudicotyledons</taxon>
        <taxon>Gunneridae</taxon>
        <taxon>Pentapetalae</taxon>
        <taxon>rosids</taxon>
        <taxon>malvids</taxon>
        <taxon>Myrtales</taxon>
        <taxon>Lythraceae</taxon>
        <taxon>Punica</taxon>
    </lineage>
</organism>
<keyword evidence="3" id="KW-0808">Transferase</keyword>
<accession>A0A6P8CXS7</accession>